<dbReference type="AlphaFoldDB" id="A0A4Y3PMR7"/>
<dbReference type="STRING" id="54914.AV540_09930"/>
<dbReference type="RefSeq" id="WP_122965955.1">
    <property type="nucleotide sequence ID" value="NZ_BJMH01000025.1"/>
</dbReference>
<comment type="caution">
    <text evidence="1">The sequence shown here is derived from an EMBL/GenBank/DDBJ whole genome shotgun (WGS) entry which is preliminary data.</text>
</comment>
<protein>
    <submittedName>
        <fullName evidence="1">Uncharacterized protein</fullName>
    </submittedName>
</protein>
<evidence type="ECO:0000313" key="1">
    <source>
        <dbReference type="EMBL" id="GEB34644.1"/>
    </source>
</evidence>
<accession>A0A4Y3PMR7</accession>
<sequence length="209" mass="23912">MNKRTKLTIGIIAMAAAIVGINYTSGTLMAKTEGMKIFSYHADYKVYEDIEELENQSPIIVNAKFTGERETILGDSVTDFVPFSKSKVKIIKVIKGDLEKEDNVLVFEPAAIDSEKNEFVTVEGYNLMNEEGEYTLFLRDTPKENSYQIVGMYQGKYDHSINDNVKNRTFITDFEDATYDDVANEEIIGDNLNHFQKLKDKVVQKYNWE</sequence>
<keyword evidence="2" id="KW-1185">Reference proteome</keyword>
<evidence type="ECO:0000313" key="2">
    <source>
        <dbReference type="Proteomes" id="UP000316882"/>
    </source>
</evidence>
<name>A0A4Y3PMR7_BREPA</name>
<organism evidence="1 2">
    <name type="scientific">Brevibacillus parabrevis</name>
    <dbReference type="NCBI Taxonomy" id="54914"/>
    <lineage>
        <taxon>Bacteria</taxon>
        <taxon>Bacillati</taxon>
        <taxon>Bacillota</taxon>
        <taxon>Bacilli</taxon>
        <taxon>Bacillales</taxon>
        <taxon>Paenibacillaceae</taxon>
        <taxon>Brevibacillus</taxon>
    </lineage>
</organism>
<dbReference type="Proteomes" id="UP000316882">
    <property type="component" value="Unassembled WGS sequence"/>
</dbReference>
<reference evidence="1 2" key="1">
    <citation type="submission" date="2019-06" db="EMBL/GenBank/DDBJ databases">
        <title>Whole genome shotgun sequence of Brevibacillus parabrevis NBRC 12334.</title>
        <authorList>
            <person name="Hosoyama A."/>
            <person name="Uohara A."/>
            <person name="Ohji S."/>
            <person name="Ichikawa N."/>
        </authorList>
    </citation>
    <scope>NUCLEOTIDE SEQUENCE [LARGE SCALE GENOMIC DNA]</scope>
    <source>
        <strain evidence="1 2">NBRC 12334</strain>
    </source>
</reference>
<dbReference type="EMBL" id="BJMH01000025">
    <property type="protein sequence ID" value="GEB34644.1"/>
    <property type="molecule type" value="Genomic_DNA"/>
</dbReference>
<proteinExistence type="predicted"/>
<gene>
    <name evidence="1" type="ORF">BPA01_42240</name>
</gene>